<reference evidence="1" key="1">
    <citation type="submission" date="2017-07" db="EMBL/GenBank/DDBJ databases">
        <title>Leptospira spp. isolated from tropical soils.</title>
        <authorList>
            <person name="Thibeaux R."/>
            <person name="Iraola G."/>
            <person name="Ferres I."/>
            <person name="Bierque E."/>
            <person name="Girault D."/>
            <person name="Soupe-Gilbert M.-E."/>
            <person name="Picardeau M."/>
            <person name="Goarant C."/>
        </authorList>
    </citation>
    <scope>NUCLEOTIDE SEQUENCE [LARGE SCALE GENOMIC DNA]</scope>
    <source>
        <strain evidence="1">ATI7-C-A5</strain>
    </source>
</reference>
<organism evidence="1">
    <name type="scientific">Leptospira ellisii</name>
    <dbReference type="NCBI Taxonomy" id="2023197"/>
    <lineage>
        <taxon>Bacteria</taxon>
        <taxon>Pseudomonadati</taxon>
        <taxon>Spirochaetota</taxon>
        <taxon>Spirochaetia</taxon>
        <taxon>Leptospirales</taxon>
        <taxon>Leptospiraceae</taxon>
        <taxon>Leptospira</taxon>
    </lineage>
</organism>
<dbReference type="EMBL" id="NPEF01000527">
    <property type="protein sequence ID" value="PJZ90801.1"/>
    <property type="molecule type" value="Genomic_DNA"/>
</dbReference>
<gene>
    <name evidence="1" type="ORF">CH379_22295</name>
</gene>
<proteinExistence type="predicted"/>
<name>A0A2N0B2Q2_9LEPT</name>
<accession>A0A2N0B2Q2</accession>
<evidence type="ECO:0000313" key="1">
    <source>
        <dbReference type="EMBL" id="PJZ90801.1"/>
    </source>
</evidence>
<dbReference type="OrthoDB" id="370277at2"/>
<dbReference type="AlphaFoldDB" id="A0A2N0B2Q2"/>
<protein>
    <submittedName>
        <fullName evidence="1">Uncharacterized protein</fullName>
    </submittedName>
</protein>
<sequence>MGYLPDFRAIQFRFHGDGARLNHIPILSLNHAQFTVGEYVHYYNLLCNRCTLNKRRFWD</sequence>
<comment type="caution">
    <text evidence="1">The sequence shown here is derived from an EMBL/GenBank/DDBJ whole genome shotgun (WGS) entry which is preliminary data.</text>
</comment>